<dbReference type="AlphaFoldDB" id="V4MCA3"/>
<dbReference type="OMA" id="NIWIMPP"/>
<dbReference type="CDD" id="cd09917">
    <property type="entry name" value="F-box_SF"/>
    <property type="match status" value="1"/>
</dbReference>
<dbReference type="OrthoDB" id="1863935at2759"/>
<accession>V4MCA3</accession>
<gene>
    <name evidence="3" type="ORF">EUTSA_v10002259mg</name>
</gene>
<feature type="domain" description="KIB1-4 beta-propeller" evidence="2">
    <location>
        <begin position="81"/>
        <end position="299"/>
    </location>
</feature>
<dbReference type="Gramene" id="ESQ50098">
    <property type="protein sequence ID" value="ESQ50098"/>
    <property type="gene ID" value="EUTSA_v10002259mg"/>
</dbReference>
<dbReference type="Pfam" id="PF00646">
    <property type="entry name" value="F-box"/>
    <property type="match status" value="1"/>
</dbReference>
<dbReference type="Gene3D" id="2.120.10.80">
    <property type="entry name" value="Kelch-type beta propeller"/>
    <property type="match status" value="1"/>
</dbReference>
<dbReference type="InterPro" id="IPR036047">
    <property type="entry name" value="F-box-like_dom_sf"/>
</dbReference>
<name>V4MCA3_EUTSA</name>
<dbReference type="SUPFAM" id="SSF50965">
    <property type="entry name" value="Galactose oxidase, central domain"/>
    <property type="match status" value="1"/>
</dbReference>
<dbReference type="Pfam" id="PF03478">
    <property type="entry name" value="Beta-prop_KIB1-4"/>
    <property type="match status" value="1"/>
</dbReference>
<feature type="non-terminal residue" evidence="3">
    <location>
        <position position="310"/>
    </location>
</feature>
<dbReference type="KEGG" id="eus:EUTSA_v10002259mg"/>
<reference evidence="3 4" key="1">
    <citation type="journal article" date="2013" name="Front. Plant Sci.">
        <title>The Reference Genome of the Halophytic Plant Eutrema salsugineum.</title>
        <authorList>
            <person name="Yang R."/>
            <person name="Jarvis D.E."/>
            <person name="Chen H."/>
            <person name="Beilstein M.A."/>
            <person name="Grimwood J."/>
            <person name="Jenkins J."/>
            <person name="Shu S."/>
            <person name="Prochnik S."/>
            <person name="Xin M."/>
            <person name="Ma C."/>
            <person name="Schmutz J."/>
            <person name="Wing R.A."/>
            <person name="Mitchell-Olds T."/>
            <person name="Schumaker K.S."/>
            <person name="Wang X."/>
        </authorList>
    </citation>
    <scope>NUCLEOTIDE SEQUENCE [LARGE SCALE GENOMIC DNA]</scope>
</reference>
<organism evidence="3 4">
    <name type="scientific">Eutrema salsugineum</name>
    <name type="common">Saltwater cress</name>
    <name type="synonym">Sisymbrium salsugineum</name>
    <dbReference type="NCBI Taxonomy" id="72664"/>
    <lineage>
        <taxon>Eukaryota</taxon>
        <taxon>Viridiplantae</taxon>
        <taxon>Streptophyta</taxon>
        <taxon>Embryophyta</taxon>
        <taxon>Tracheophyta</taxon>
        <taxon>Spermatophyta</taxon>
        <taxon>Magnoliopsida</taxon>
        <taxon>eudicotyledons</taxon>
        <taxon>Gunneridae</taxon>
        <taxon>Pentapetalae</taxon>
        <taxon>rosids</taxon>
        <taxon>malvids</taxon>
        <taxon>Brassicales</taxon>
        <taxon>Brassicaceae</taxon>
        <taxon>Eutremeae</taxon>
        <taxon>Eutrema</taxon>
    </lineage>
</organism>
<dbReference type="PANTHER" id="PTHR33127">
    <property type="entry name" value="TRANSMEMBRANE PROTEIN"/>
    <property type="match status" value="1"/>
</dbReference>
<dbReference type="PANTHER" id="PTHR33127:SF62">
    <property type="entry name" value="BNAA09G35900D PROTEIN"/>
    <property type="match status" value="1"/>
</dbReference>
<protein>
    <submittedName>
        <fullName evidence="3">Uncharacterized protein</fullName>
    </submittedName>
</protein>
<keyword evidence="4" id="KW-1185">Reference proteome</keyword>
<evidence type="ECO:0000259" key="1">
    <source>
        <dbReference type="Pfam" id="PF00646"/>
    </source>
</evidence>
<dbReference type="InterPro" id="IPR011043">
    <property type="entry name" value="Gal_Oxase/kelch_b-propeller"/>
</dbReference>
<evidence type="ECO:0000313" key="4">
    <source>
        <dbReference type="Proteomes" id="UP000030689"/>
    </source>
</evidence>
<dbReference type="EMBL" id="KI517398">
    <property type="protein sequence ID" value="ESQ50098.1"/>
    <property type="molecule type" value="Genomic_DNA"/>
</dbReference>
<evidence type="ECO:0000313" key="3">
    <source>
        <dbReference type="EMBL" id="ESQ50098.1"/>
    </source>
</evidence>
<feature type="domain" description="F-box" evidence="1">
    <location>
        <begin position="23"/>
        <end position="61"/>
    </location>
</feature>
<evidence type="ECO:0000259" key="2">
    <source>
        <dbReference type="Pfam" id="PF03478"/>
    </source>
</evidence>
<proteinExistence type="predicted"/>
<dbReference type="InterPro" id="IPR015915">
    <property type="entry name" value="Kelch-typ_b-propeller"/>
</dbReference>
<dbReference type="Gene3D" id="1.20.1280.50">
    <property type="match status" value="1"/>
</dbReference>
<dbReference type="InterPro" id="IPR001810">
    <property type="entry name" value="F-box_dom"/>
</dbReference>
<dbReference type="Proteomes" id="UP000030689">
    <property type="component" value="Unassembled WGS sequence"/>
</dbReference>
<sequence>MVYTRSMMKQKKSAEAKTNNQTWLNLPFDLTLLIMQRMSLKDNIRASVVCKTWHKASVSVRVEDPTPWAMFIPIYKDQYQLYDPSRGKTHIVKFPKIGGLEICYSRDGWLLMHEERSFKDYLFFNPFTHERIEVAWPRMWFISDAIAFSCAPTSSSCVLVSVSDISKTFICIKTYRPTTKKWTTLTLPNQLPLTHKGFRHIVFSNGVFYCLTKIGCLGMFDLYTNSWNVLLEPPPKFFEISDDQCFMTEYQGDVYLVYSHGPNRKPTFLKLDLTNRKWTVKRRLPGLTFYLGFQSAVTTNRDFVDTQRLN</sequence>
<dbReference type="STRING" id="72664.V4MCA3"/>
<dbReference type="InterPro" id="IPR005174">
    <property type="entry name" value="KIB1-4_b-propeller"/>
</dbReference>
<dbReference type="SUPFAM" id="SSF81383">
    <property type="entry name" value="F-box domain"/>
    <property type="match status" value="1"/>
</dbReference>
<dbReference type="eggNOG" id="ENOG502QWFR">
    <property type="taxonomic scope" value="Eukaryota"/>
</dbReference>